<feature type="compositionally biased region" description="Polar residues" evidence="1">
    <location>
        <begin position="49"/>
        <end position="59"/>
    </location>
</feature>
<feature type="region of interest" description="Disordered" evidence="1">
    <location>
        <begin position="47"/>
        <end position="115"/>
    </location>
</feature>
<evidence type="ECO:0000313" key="2">
    <source>
        <dbReference type="EMBL" id="MFC3705918.1"/>
    </source>
</evidence>
<dbReference type="Proteomes" id="UP001595613">
    <property type="component" value="Unassembled WGS sequence"/>
</dbReference>
<proteinExistence type="predicted"/>
<keyword evidence="3" id="KW-1185">Reference proteome</keyword>
<evidence type="ECO:0000256" key="1">
    <source>
        <dbReference type="SAM" id="MobiDB-lite"/>
    </source>
</evidence>
<accession>A0ABV7X5M6</accession>
<dbReference type="EMBL" id="JBHRYD010000013">
    <property type="protein sequence ID" value="MFC3705918.1"/>
    <property type="molecule type" value="Genomic_DNA"/>
</dbReference>
<name>A0ABV7X5M6_9HYPH</name>
<reference evidence="3" key="1">
    <citation type="journal article" date="2019" name="Int. J. Syst. Evol. Microbiol.">
        <title>The Global Catalogue of Microorganisms (GCM) 10K type strain sequencing project: providing services to taxonomists for standard genome sequencing and annotation.</title>
        <authorList>
            <consortium name="The Broad Institute Genomics Platform"/>
            <consortium name="The Broad Institute Genome Sequencing Center for Infectious Disease"/>
            <person name="Wu L."/>
            <person name="Ma J."/>
        </authorList>
    </citation>
    <scope>NUCLEOTIDE SEQUENCE [LARGE SCALE GENOMIC DNA]</scope>
    <source>
        <strain evidence="3">KCTC 42281</strain>
    </source>
</reference>
<protein>
    <submittedName>
        <fullName evidence="2">Uncharacterized protein</fullName>
    </submittedName>
</protein>
<sequence>MDWYDRVTGTTEYQRQSWRDNYNDGRAAGDWTGSVNARLDREREAFQGATWSGSSSQPSALELARSMGSGSGTSGASTGSGGGGSGPGSPRVTTGRGGGGRGSGSNLVLSTPGPLEIGVKDEGTGLLVGGDWWQSNPWWSDASEWEERYGEPGDWIGGVVVASADLMFNAGRFADWGFGTDIVSNARKDDPRAREIMDSWATGPGAWNAISDAFVRQDGRISQQLHRALGTGYVVPMGGF</sequence>
<feature type="compositionally biased region" description="Gly residues" evidence="1">
    <location>
        <begin position="69"/>
        <end position="87"/>
    </location>
</feature>
<comment type="caution">
    <text evidence="2">The sequence shown here is derived from an EMBL/GenBank/DDBJ whole genome shotgun (WGS) entry which is preliminary data.</text>
</comment>
<organism evidence="2 3">
    <name type="scientific">Devosia honganensis</name>
    <dbReference type="NCBI Taxonomy" id="1610527"/>
    <lineage>
        <taxon>Bacteria</taxon>
        <taxon>Pseudomonadati</taxon>
        <taxon>Pseudomonadota</taxon>
        <taxon>Alphaproteobacteria</taxon>
        <taxon>Hyphomicrobiales</taxon>
        <taxon>Devosiaceae</taxon>
        <taxon>Devosia</taxon>
    </lineage>
</organism>
<evidence type="ECO:0000313" key="3">
    <source>
        <dbReference type="Proteomes" id="UP001595613"/>
    </source>
</evidence>
<gene>
    <name evidence="2" type="ORF">ACFOOL_14265</name>
</gene>
<dbReference type="RefSeq" id="WP_380097898.1">
    <property type="nucleotide sequence ID" value="NZ_JBHRYD010000013.1"/>
</dbReference>